<dbReference type="SMART" id="SM00788">
    <property type="entry name" value="Adenylsucc_synt"/>
    <property type="match status" value="1"/>
</dbReference>
<reference evidence="10" key="1">
    <citation type="submission" date="2018-12" db="EMBL/GenBank/DDBJ databases">
        <title>Genome sequence of Peanibacillus sp.</title>
        <authorList>
            <person name="Subramani G."/>
            <person name="Srinivasan S."/>
            <person name="Kim M.K."/>
        </authorList>
    </citation>
    <scope>NUCLEOTIDE SEQUENCE [LARGE SCALE GENOMIC DNA]</scope>
    <source>
        <strain evidence="10">18JY67-1</strain>
    </source>
</reference>
<accession>A0A3S9A8V1</accession>
<organism evidence="9 10">
    <name type="scientific">Paenibacillus albus</name>
    <dbReference type="NCBI Taxonomy" id="2495582"/>
    <lineage>
        <taxon>Bacteria</taxon>
        <taxon>Bacillati</taxon>
        <taxon>Bacillota</taxon>
        <taxon>Bacilli</taxon>
        <taxon>Bacillales</taxon>
        <taxon>Paenibacillaceae</taxon>
        <taxon>Paenibacillus</taxon>
    </lineage>
</organism>
<keyword evidence="6 8" id="KW-0460">Magnesium</keyword>
<dbReference type="Proteomes" id="UP000272528">
    <property type="component" value="Chromosome"/>
</dbReference>
<evidence type="ECO:0000256" key="5">
    <source>
        <dbReference type="ARBA" id="ARBA00022755"/>
    </source>
</evidence>
<dbReference type="Gene3D" id="3.90.170.10">
    <property type="entry name" value="Adenylosuccinate Synthetase, subunit A, domain 3"/>
    <property type="match status" value="1"/>
</dbReference>
<name>A0A3S9A8V1_9BACL</name>
<dbReference type="UniPathway" id="UPA00075">
    <property type="reaction ID" value="UER00335"/>
</dbReference>
<dbReference type="PANTHER" id="PTHR11846">
    <property type="entry name" value="ADENYLOSUCCINATE SYNTHETASE"/>
    <property type="match status" value="1"/>
</dbReference>
<dbReference type="PANTHER" id="PTHR11846:SF0">
    <property type="entry name" value="ADENYLOSUCCINATE SYNTHETASE"/>
    <property type="match status" value="1"/>
</dbReference>
<dbReference type="InterPro" id="IPR042109">
    <property type="entry name" value="Adenylosuccinate_synth_dom1"/>
</dbReference>
<dbReference type="SUPFAM" id="SSF52540">
    <property type="entry name" value="P-loop containing nucleoside triphosphate hydrolases"/>
    <property type="match status" value="1"/>
</dbReference>
<feature type="binding site" evidence="8">
    <location>
        <begin position="301"/>
        <end position="307"/>
    </location>
    <ligand>
        <name>substrate</name>
    </ligand>
</feature>
<comment type="function">
    <text evidence="8">Plays an important role in the de novo pathway of purine nucleotide biosynthesis. Catalyzes the first committed step in the biosynthesis of AMP from IMP.</text>
</comment>
<keyword evidence="10" id="KW-1185">Reference proteome</keyword>
<dbReference type="InterPro" id="IPR042111">
    <property type="entry name" value="Adenylosuccinate_synth_dom3"/>
</dbReference>
<keyword evidence="4 8" id="KW-0547">Nucleotide-binding</keyword>
<feature type="binding site" evidence="8">
    <location>
        <position position="307"/>
    </location>
    <ligand>
        <name>GTP</name>
        <dbReference type="ChEBI" id="CHEBI:37565"/>
    </ligand>
</feature>
<evidence type="ECO:0000256" key="2">
    <source>
        <dbReference type="ARBA" id="ARBA00022598"/>
    </source>
</evidence>
<dbReference type="GO" id="GO:0000287">
    <property type="term" value="F:magnesium ion binding"/>
    <property type="evidence" value="ECO:0007669"/>
    <property type="project" value="UniProtKB-UniRule"/>
</dbReference>
<keyword evidence="7 8" id="KW-0342">GTP-binding</keyword>
<feature type="binding site" description="in other chain" evidence="8">
    <location>
        <begin position="13"/>
        <end position="16"/>
    </location>
    <ligand>
        <name>IMP</name>
        <dbReference type="ChEBI" id="CHEBI:58053"/>
        <note>ligand shared between dimeric partners</note>
    </ligand>
</feature>
<evidence type="ECO:0000256" key="4">
    <source>
        <dbReference type="ARBA" id="ARBA00022741"/>
    </source>
</evidence>
<dbReference type="RefSeq" id="WP_126017853.1">
    <property type="nucleotide sequence ID" value="NZ_CP034437.1"/>
</dbReference>
<dbReference type="FunFam" id="1.10.300.10:FF:000001">
    <property type="entry name" value="Adenylosuccinate synthetase"/>
    <property type="match status" value="1"/>
</dbReference>
<comment type="subcellular location">
    <subcellularLocation>
        <location evidence="8">Cytoplasm</location>
    </subcellularLocation>
</comment>
<feature type="binding site" evidence="8">
    <location>
        <begin position="415"/>
        <end position="417"/>
    </location>
    <ligand>
        <name>GTP</name>
        <dbReference type="ChEBI" id="CHEBI:37565"/>
    </ligand>
</feature>
<dbReference type="EMBL" id="CP034437">
    <property type="protein sequence ID" value="AZN42155.1"/>
    <property type="molecule type" value="Genomic_DNA"/>
</dbReference>
<feature type="binding site" evidence="8">
    <location>
        <position position="142"/>
    </location>
    <ligand>
        <name>IMP</name>
        <dbReference type="ChEBI" id="CHEBI:58053"/>
        <note>ligand shared between dimeric partners</note>
    </ligand>
</feature>
<evidence type="ECO:0000256" key="8">
    <source>
        <dbReference type="HAMAP-Rule" id="MF_00011"/>
    </source>
</evidence>
<feature type="binding site" evidence="8">
    <location>
        <position position="13"/>
    </location>
    <ligand>
        <name>Mg(2+)</name>
        <dbReference type="ChEBI" id="CHEBI:18420"/>
    </ligand>
</feature>
<dbReference type="KEGG" id="palb:EJC50_22585"/>
<feature type="binding site" description="in other chain" evidence="8">
    <location>
        <position position="305"/>
    </location>
    <ligand>
        <name>IMP</name>
        <dbReference type="ChEBI" id="CHEBI:58053"/>
        <note>ligand shared between dimeric partners</note>
    </ligand>
</feature>
<proteinExistence type="inferred from homology"/>
<dbReference type="Gene3D" id="3.40.440.10">
    <property type="entry name" value="Adenylosuccinate Synthetase, subunit A, domain 1"/>
    <property type="match status" value="1"/>
</dbReference>
<dbReference type="Gene3D" id="1.10.300.10">
    <property type="entry name" value="Adenylosuccinate Synthetase, subunit A, domain 2"/>
    <property type="match status" value="1"/>
</dbReference>
<comment type="catalytic activity">
    <reaction evidence="8">
        <text>IMP + L-aspartate + GTP = N(6)-(1,2-dicarboxyethyl)-AMP + GDP + phosphate + 2 H(+)</text>
        <dbReference type="Rhea" id="RHEA:15753"/>
        <dbReference type="ChEBI" id="CHEBI:15378"/>
        <dbReference type="ChEBI" id="CHEBI:29991"/>
        <dbReference type="ChEBI" id="CHEBI:37565"/>
        <dbReference type="ChEBI" id="CHEBI:43474"/>
        <dbReference type="ChEBI" id="CHEBI:57567"/>
        <dbReference type="ChEBI" id="CHEBI:58053"/>
        <dbReference type="ChEBI" id="CHEBI:58189"/>
        <dbReference type="EC" id="6.3.4.4"/>
    </reaction>
</comment>
<dbReference type="NCBIfam" id="NF002223">
    <property type="entry name" value="PRK01117.1"/>
    <property type="match status" value="1"/>
</dbReference>
<keyword evidence="3 8" id="KW-0479">Metal-binding</keyword>
<dbReference type="GO" id="GO:0044208">
    <property type="term" value="P:'de novo' AMP biosynthetic process"/>
    <property type="evidence" value="ECO:0007669"/>
    <property type="project" value="UniProtKB-UniRule"/>
</dbReference>
<feature type="binding site" evidence="8">
    <location>
        <begin position="333"/>
        <end position="335"/>
    </location>
    <ligand>
        <name>GTP</name>
        <dbReference type="ChEBI" id="CHEBI:37565"/>
    </ligand>
</feature>
<comment type="similarity">
    <text evidence="8">Belongs to the adenylosuccinate synthetase family.</text>
</comment>
<dbReference type="GO" id="GO:0046040">
    <property type="term" value="P:IMP metabolic process"/>
    <property type="evidence" value="ECO:0007669"/>
    <property type="project" value="TreeGrafter"/>
</dbReference>
<feature type="binding site" description="in other chain" evidence="8">
    <location>
        <position position="238"/>
    </location>
    <ligand>
        <name>IMP</name>
        <dbReference type="ChEBI" id="CHEBI:58053"/>
        <note>ligand shared between dimeric partners</note>
    </ligand>
</feature>
<dbReference type="GO" id="GO:0005525">
    <property type="term" value="F:GTP binding"/>
    <property type="evidence" value="ECO:0007669"/>
    <property type="project" value="UniProtKB-UniRule"/>
</dbReference>
<dbReference type="FunFam" id="3.90.170.10:FF:000001">
    <property type="entry name" value="Adenylosuccinate synthetase"/>
    <property type="match status" value="1"/>
</dbReference>
<evidence type="ECO:0000256" key="1">
    <source>
        <dbReference type="ARBA" id="ARBA00011738"/>
    </source>
</evidence>
<feature type="binding site" description="in other chain" evidence="8">
    <location>
        <begin position="38"/>
        <end position="41"/>
    </location>
    <ligand>
        <name>IMP</name>
        <dbReference type="ChEBI" id="CHEBI:58053"/>
        <note>ligand shared between dimeric partners</note>
    </ligand>
</feature>
<dbReference type="InterPro" id="IPR027417">
    <property type="entry name" value="P-loop_NTPase"/>
</dbReference>
<dbReference type="AlphaFoldDB" id="A0A3S9A8V1"/>
<evidence type="ECO:0000313" key="9">
    <source>
        <dbReference type="EMBL" id="AZN42155.1"/>
    </source>
</evidence>
<dbReference type="GO" id="GO:0005737">
    <property type="term" value="C:cytoplasm"/>
    <property type="evidence" value="ECO:0007669"/>
    <property type="project" value="UniProtKB-SubCell"/>
</dbReference>
<comment type="subunit">
    <text evidence="1 8">Homodimer.</text>
</comment>
<dbReference type="CDD" id="cd03108">
    <property type="entry name" value="AdSS"/>
    <property type="match status" value="1"/>
</dbReference>
<dbReference type="OrthoDB" id="9807553at2"/>
<comment type="pathway">
    <text evidence="8">Purine metabolism; AMP biosynthesis via de novo pathway; AMP from IMP: step 1/2.</text>
</comment>
<comment type="cofactor">
    <cofactor evidence="8">
        <name>Mg(2+)</name>
        <dbReference type="ChEBI" id="CHEBI:18420"/>
    </cofactor>
    <text evidence="8">Binds 1 Mg(2+) ion per subunit.</text>
</comment>
<feature type="binding site" description="in other chain" evidence="8">
    <location>
        <position position="128"/>
    </location>
    <ligand>
        <name>IMP</name>
        <dbReference type="ChEBI" id="CHEBI:58053"/>
        <note>ligand shared between dimeric partners</note>
    </ligand>
</feature>
<gene>
    <name evidence="8" type="primary">purA</name>
    <name evidence="9" type="ORF">EJC50_22585</name>
</gene>
<dbReference type="GO" id="GO:0004019">
    <property type="term" value="F:adenylosuccinate synthase activity"/>
    <property type="evidence" value="ECO:0007669"/>
    <property type="project" value="UniProtKB-UniRule"/>
</dbReference>
<feature type="active site" description="Proton donor" evidence="8">
    <location>
        <position position="41"/>
    </location>
</feature>
<feature type="active site" description="Proton acceptor" evidence="8">
    <location>
        <position position="13"/>
    </location>
</feature>
<keyword evidence="5 8" id="KW-0658">Purine biosynthesis</keyword>
<keyword evidence="2 8" id="KW-0436">Ligase</keyword>
<dbReference type="InterPro" id="IPR001114">
    <property type="entry name" value="Adenylosuccinate_synthetase"/>
</dbReference>
<sequence length="426" mass="46126">MTVTAIVGANWGDEGKGKMTDVLAASSSFVVRYQGGSNAGHTIINEYGKFALHMLPSGVFYPHVTNVIGPGTALDADVLLQELQALEDRGVPKPKLYISERAQLVMPYHRLFDQLEEERLGSLSYGSTRRGIAPFYTDKYAKLGIQAADLMDSGRLRNRLSQSLAAKNVLLEHLYGTPPIDIEALLAELNDYAVKLQPYLVNTTEMLQRAIQNGDSILVEGQLGALRDPDHGIYPYSTSSSTLAGFAPVGAGIPASSIERVLAVVKAYSSCVGAGPFISEIEGEEAHALRLRGGDAGEFGATTGRPRRMGWFDAVATKYGCMIQGATEVALTNLDVLGYLESIPVCSAYRLADGTMTREFPVSAKLEGAEPILEELPGWNSDISGIRELEQLPPKAKAYVEWIEQQIGVRIATISVGPHREQLITR</sequence>
<feature type="binding site" evidence="8">
    <location>
        <begin position="40"/>
        <end position="42"/>
    </location>
    <ligand>
        <name>GTP</name>
        <dbReference type="ChEBI" id="CHEBI:37565"/>
    </ligand>
</feature>
<keyword evidence="8" id="KW-0963">Cytoplasm</keyword>
<evidence type="ECO:0000256" key="7">
    <source>
        <dbReference type="ARBA" id="ARBA00023134"/>
    </source>
</evidence>
<dbReference type="HAMAP" id="MF_00011">
    <property type="entry name" value="Adenylosucc_synth"/>
    <property type="match status" value="1"/>
</dbReference>
<dbReference type="NCBIfam" id="TIGR00184">
    <property type="entry name" value="purA"/>
    <property type="match status" value="1"/>
</dbReference>
<dbReference type="Pfam" id="PF00709">
    <property type="entry name" value="Adenylsucc_synt"/>
    <property type="match status" value="1"/>
</dbReference>
<comment type="caution">
    <text evidence="8">Lacks conserved residue(s) required for the propagation of feature annotation.</text>
</comment>
<evidence type="ECO:0000256" key="3">
    <source>
        <dbReference type="ARBA" id="ARBA00022723"/>
    </source>
</evidence>
<dbReference type="InterPro" id="IPR042110">
    <property type="entry name" value="Adenylosuccinate_synth_dom2"/>
</dbReference>
<dbReference type="EC" id="6.3.4.4" evidence="8"/>
<protein>
    <recommendedName>
        <fullName evidence="8">Adenylosuccinate synthetase</fullName>
        <shortName evidence="8">AMPSase</shortName>
        <shortName evidence="8">AdSS</shortName>
        <ecNumber evidence="8">6.3.4.4</ecNumber>
    </recommendedName>
    <alternativeName>
        <fullName evidence="8">IMP--aspartate ligase</fullName>
    </alternativeName>
</protein>
<evidence type="ECO:0000313" key="10">
    <source>
        <dbReference type="Proteomes" id="UP000272528"/>
    </source>
</evidence>
<feature type="binding site" evidence="8">
    <location>
        <position position="40"/>
    </location>
    <ligand>
        <name>Mg(2+)</name>
        <dbReference type="ChEBI" id="CHEBI:18420"/>
    </ligand>
</feature>
<feature type="binding site" evidence="8">
    <location>
        <begin position="12"/>
        <end position="18"/>
    </location>
    <ligand>
        <name>GTP</name>
        <dbReference type="ChEBI" id="CHEBI:37565"/>
    </ligand>
</feature>
<evidence type="ECO:0000256" key="6">
    <source>
        <dbReference type="ARBA" id="ARBA00022842"/>
    </source>
</evidence>